<evidence type="ECO:0000256" key="7">
    <source>
        <dbReference type="ARBA" id="ARBA00030248"/>
    </source>
</evidence>
<organism evidence="11">
    <name type="scientific">Leviviridae sp</name>
    <dbReference type="NCBI Taxonomy" id="2027243"/>
    <lineage>
        <taxon>Viruses</taxon>
        <taxon>Riboviria</taxon>
        <taxon>Orthornavirae</taxon>
        <taxon>Lenarviricota</taxon>
        <taxon>Leviviricetes</taxon>
        <taxon>Norzivirales</taxon>
        <taxon>Fiersviridae</taxon>
    </lineage>
</organism>
<gene>
    <name evidence="11" type="ORF">H1BulkLitter5748_000001</name>
</gene>
<feature type="domain" description="RdRp catalytic" evidence="10">
    <location>
        <begin position="311"/>
        <end position="459"/>
    </location>
</feature>
<keyword evidence="3" id="KW-0808">Transferase</keyword>
<keyword evidence="6" id="KW-0693">Viral RNA replication</keyword>
<feature type="binding site" evidence="9">
    <location>
        <position position="427"/>
    </location>
    <ligand>
        <name>Mg(2+)</name>
        <dbReference type="ChEBI" id="CHEBI:18420"/>
        <label>2</label>
    </ligand>
</feature>
<name>A0A514D6C3_9VIRU</name>
<evidence type="ECO:0000256" key="2">
    <source>
        <dbReference type="ARBA" id="ARBA00022484"/>
    </source>
</evidence>
<sequence>MESMLQLLLYVLEESGTYSGINTMLDRKTIEHRVEQEGNSFLTITMPSIVKDLYRALDQGMVTPDLFPSFKRKKGENIPEFLGGFFRVLFDSRSGVLFDTMKGSALAADSIRHIVQISGLCGKLFEQASPKRTEAALHRYIENDAKVSSLFEIEKSLSALNVELSTVRHAAHVLFGTVFNEINLSVASEDLRPAHGPGAVADKLFGNEKWQQPPWSDRLEEVFPYGRWTYNSYLNYLEILDSGQLADPGPELPVKVITVPKTQKTPRIIAIEPTGMQYMQQALRRCYEGALSRSNLANALVGYEFQEPNQLLAQKGSIDGSLATLDLSDASDLVSNSLVDYVLTDWPLMKAAWSATRSTHAKVSFEDSDIIIELRKFASMGSALCFPTESAIFLIASLIGIHRVRGTHRHLHDTARSLVGQVRVYGDDIIVPTDCAQSVIDVLEAFGLRVNHTKSFWTGMFRESCGKEYWYGYDVTYVKLRYQLPSLQKALRWDVDSTVHSVALRNNMLSHGRCLTVEYLDAILDKRLNGVYPVVYSTSPALGRHDLVGHKAEKIDSNLQKPLVKAYVVSAVSPISRLEDYGALNKFLVNEGLPNPDPEHLLRAGRPAALRLKLRWASIY</sequence>
<accession>A0A514D6C3</accession>
<evidence type="ECO:0000256" key="8">
    <source>
        <dbReference type="ARBA" id="ARBA00048744"/>
    </source>
</evidence>
<evidence type="ECO:0000256" key="9">
    <source>
        <dbReference type="PIRSR" id="PIRSR605093-1"/>
    </source>
</evidence>
<dbReference type="PROSITE" id="PS50522">
    <property type="entry name" value="RDRP_PHAGE"/>
    <property type="match status" value="1"/>
</dbReference>
<dbReference type="InterPro" id="IPR007096">
    <property type="entry name" value="RNA-dir_Rpol_cat_phage"/>
</dbReference>
<evidence type="ECO:0000256" key="6">
    <source>
        <dbReference type="ARBA" id="ARBA00022953"/>
    </source>
</evidence>
<keyword evidence="5" id="KW-0547">Nucleotide-binding</keyword>
<evidence type="ECO:0000256" key="5">
    <source>
        <dbReference type="ARBA" id="ARBA00022741"/>
    </source>
</evidence>
<evidence type="ECO:0000256" key="4">
    <source>
        <dbReference type="ARBA" id="ARBA00022695"/>
    </source>
</evidence>
<feature type="binding site" evidence="9">
    <location>
        <position position="428"/>
    </location>
    <ligand>
        <name>Mg(2+)</name>
        <dbReference type="ChEBI" id="CHEBI:18420"/>
        <label>2</label>
    </ligand>
</feature>
<evidence type="ECO:0000256" key="3">
    <source>
        <dbReference type="ARBA" id="ARBA00022679"/>
    </source>
</evidence>
<comment type="catalytic activity">
    <reaction evidence="8">
        <text>RNA(n) + a ribonucleoside 5'-triphosphate = RNA(n+1) + diphosphate</text>
        <dbReference type="Rhea" id="RHEA:21248"/>
        <dbReference type="Rhea" id="RHEA-COMP:14527"/>
        <dbReference type="Rhea" id="RHEA-COMP:17342"/>
        <dbReference type="ChEBI" id="CHEBI:33019"/>
        <dbReference type="ChEBI" id="CHEBI:61557"/>
        <dbReference type="ChEBI" id="CHEBI:140395"/>
        <dbReference type="EC" id="2.7.7.48"/>
    </reaction>
</comment>
<keyword evidence="9" id="KW-0460">Magnesium</keyword>
<dbReference type="EMBL" id="MN034662">
    <property type="protein sequence ID" value="QDH89171.1"/>
    <property type="molecule type" value="Genomic_RNA"/>
</dbReference>
<dbReference type="GO" id="GO:0046872">
    <property type="term" value="F:metal ion binding"/>
    <property type="evidence" value="ECO:0007669"/>
    <property type="project" value="UniProtKB-KW"/>
</dbReference>
<dbReference type="GO" id="GO:0003968">
    <property type="term" value="F:RNA-directed RNA polymerase activity"/>
    <property type="evidence" value="ECO:0007669"/>
    <property type="project" value="UniProtKB-KW"/>
</dbReference>
<keyword evidence="9" id="KW-0479">Metal-binding</keyword>
<dbReference type="Pfam" id="PF03431">
    <property type="entry name" value="RNA_replicase_B"/>
    <property type="match status" value="1"/>
</dbReference>
<feature type="binding site" evidence="9">
    <location>
        <position position="326"/>
    </location>
    <ligand>
        <name>Mg(2+)</name>
        <dbReference type="ChEBI" id="CHEBI:18420"/>
        <label>2</label>
    </ligand>
</feature>
<comment type="cofactor">
    <cofactor evidence="9">
        <name>Mg(2+)</name>
        <dbReference type="ChEBI" id="CHEBI:18420"/>
    </cofactor>
    <text evidence="9">Binds 2 Mg(2+) per subunit.</text>
</comment>
<proteinExistence type="predicted"/>
<dbReference type="GO" id="GO:0000166">
    <property type="term" value="F:nucleotide binding"/>
    <property type="evidence" value="ECO:0007669"/>
    <property type="project" value="UniProtKB-KW"/>
</dbReference>
<dbReference type="GO" id="GO:0039694">
    <property type="term" value="P:viral RNA genome replication"/>
    <property type="evidence" value="ECO:0007669"/>
    <property type="project" value="InterPro"/>
</dbReference>
<evidence type="ECO:0000256" key="1">
    <source>
        <dbReference type="ARBA" id="ARBA00012494"/>
    </source>
</evidence>
<dbReference type="InterPro" id="IPR005093">
    <property type="entry name" value="RNArep_beta"/>
</dbReference>
<protein>
    <recommendedName>
        <fullName evidence="1">RNA-directed RNA polymerase</fullName>
        <ecNumber evidence="1">2.7.7.48</ecNumber>
    </recommendedName>
    <alternativeName>
        <fullName evidence="7">RNA replicase beta chain</fullName>
    </alternativeName>
</protein>
<reference evidence="11" key="1">
    <citation type="submission" date="2019-05" db="EMBL/GenBank/DDBJ databases">
        <title>Metatranscriptomic reconstruction reveals RNA viruses with the potential to shape carbon cycling in soil.</title>
        <authorList>
            <person name="Starr E.P."/>
            <person name="Nuccio E."/>
            <person name="Pett-Ridge J."/>
            <person name="Banfield J.F."/>
            <person name="Firestone M.K."/>
        </authorList>
    </citation>
    <scope>NUCLEOTIDE SEQUENCE</scope>
    <source>
        <strain evidence="11">H1_Bulk_Litter_5_scaffold_748</strain>
    </source>
</reference>
<keyword evidence="2 11" id="KW-0696">RNA-directed RNA polymerase</keyword>
<evidence type="ECO:0000313" key="11">
    <source>
        <dbReference type="EMBL" id="QDH89171.1"/>
    </source>
</evidence>
<evidence type="ECO:0000259" key="10">
    <source>
        <dbReference type="PROSITE" id="PS50522"/>
    </source>
</evidence>
<keyword evidence="4" id="KW-0548">Nucleotidyltransferase</keyword>
<dbReference type="EC" id="2.7.7.48" evidence="1"/>